<dbReference type="Proteomes" id="UP000323386">
    <property type="component" value="Unassembled WGS sequence"/>
</dbReference>
<evidence type="ECO:0000256" key="9">
    <source>
        <dbReference type="ARBA" id="ARBA00047885"/>
    </source>
</evidence>
<protein>
    <recommendedName>
        <fullName evidence="6">Alpha N-terminal protein methyltransferase 1</fullName>
        <ecNumber evidence="5">2.1.1.244</ecNumber>
    </recommendedName>
    <alternativeName>
        <fullName evidence="7">X-Pro-Lys N-terminal protein methyltransferase 1</fullName>
    </alternativeName>
</protein>
<evidence type="ECO:0000313" key="13">
    <source>
        <dbReference type="Proteomes" id="UP000323386"/>
    </source>
</evidence>
<evidence type="ECO:0000256" key="8">
    <source>
        <dbReference type="ARBA" id="ARBA00047306"/>
    </source>
</evidence>
<dbReference type="Pfam" id="PF05891">
    <property type="entry name" value="Methyltransf_PK"/>
    <property type="match status" value="3"/>
</dbReference>
<comment type="similarity">
    <text evidence="1">Belongs to the methyltransferase superfamily. NTM1 family.</text>
</comment>
<organism evidence="12 13">
    <name type="scientific">Pseudozyma flocculosa</name>
    <dbReference type="NCBI Taxonomy" id="84751"/>
    <lineage>
        <taxon>Eukaryota</taxon>
        <taxon>Fungi</taxon>
        <taxon>Dikarya</taxon>
        <taxon>Basidiomycota</taxon>
        <taxon>Ustilaginomycotina</taxon>
        <taxon>Ustilaginomycetes</taxon>
        <taxon>Ustilaginales</taxon>
        <taxon>Ustilaginaceae</taxon>
        <taxon>Pseudozyma</taxon>
    </lineage>
</organism>
<name>A0A5C3EZ92_9BASI</name>
<evidence type="ECO:0000256" key="6">
    <source>
        <dbReference type="ARBA" id="ARBA00039449"/>
    </source>
</evidence>
<evidence type="ECO:0000256" key="7">
    <source>
        <dbReference type="ARBA" id="ARBA00043129"/>
    </source>
</evidence>
<dbReference type="InterPro" id="IPR008576">
    <property type="entry name" value="MeTrfase_NTM1"/>
</dbReference>
<dbReference type="EC" id="2.1.1.244" evidence="5"/>
<keyword evidence="4" id="KW-0949">S-adenosyl-L-methionine</keyword>
<dbReference type="GO" id="GO:0005737">
    <property type="term" value="C:cytoplasm"/>
    <property type="evidence" value="ECO:0007669"/>
    <property type="project" value="TreeGrafter"/>
</dbReference>
<gene>
    <name evidence="12" type="ORF">PSFLO_02407</name>
</gene>
<dbReference type="PANTHER" id="PTHR12753">
    <property type="entry name" value="AD-003 - RELATED"/>
    <property type="match status" value="1"/>
</dbReference>
<reference evidence="12 13" key="1">
    <citation type="submission" date="2018-03" db="EMBL/GenBank/DDBJ databases">
        <authorList>
            <person name="Guldener U."/>
        </authorList>
    </citation>
    <scope>NUCLEOTIDE SEQUENCE [LARGE SCALE GENOMIC DNA]</scope>
    <source>
        <strain evidence="12 13">DAOM196992</strain>
    </source>
</reference>
<dbReference type="GO" id="GO:0032259">
    <property type="term" value="P:methylation"/>
    <property type="evidence" value="ECO:0007669"/>
    <property type="project" value="UniProtKB-KW"/>
</dbReference>
<evidence type="ECO:0000256" key="4">
    <source>
        <dbReference type="ARBA" id="ARBA00022691"/>
    </source>
</evidence>
<feature type="region of interest" description="Disordered" evidence="11">
    <location>
        <begin position="160"/>
        <end position="215"/>
    </location>
</feature>
<comment type="catalytic activity">
    <reaction evidence="9">
        <text>N-terminal L-prolyl-L-prolyl-L-lysyl-[protein] + 2 S-adenosyl-L-methionine = N-terminal N,N-dimethyl-L-prolyl-L-prolyl-L-lysyl-[protein] + 2 S-adenosyl-L-homocysteine + 2 H(+)</text>
        <dbReference type="Rhea" id="RHEA:54736"/>
        <dbReference type="Rhea" id="RHEA-COMP:13787"/>
        <dbReference type="Rhea" id="RHEA-COMP:13974"/>
        <dbReference type="ChEBI" id="CHEBI:15378"/>
        <dbReference type="ChEBI" id="CHEBI:57856"/>
        <dbReference type="ChEBI" id="CHEBI:59789"/>
        <dbReference type="ChEBI" id="CHEBI:138059"/>
        <dbReference type="ChEBI" id="CHEBI:138318"/>
        <dbReference type="EC" id="2.1.1.244"/>
    </reaction>
</comment>
<evidence type="ECO:0000256" key="1">
    <source>
        <dbReference type="ARBA" id="ARBA00009059"/>
    </source>
</evidence>
<feature type="compositionally biased region" description="Low complexity" evidence="11">
    <location>
        <begin position="193"/>
        <end position="206"/>
    </location>
</feature>
<dbReference type="OrthoDB" id="1298661at2759"/>
<dbReference type="EMBL" id="OOIP01000005">
    <property type="protein sequence ID" value="SPO36936.1"/>
    <property type="molecule type" value="Genomic_DNA"/>
</dbReference>
<dbReference type="AlphaFoldDB" id="A0A5C3EZ92"/>
<evidence type="ECO:0000256" key="5">
    <source>
        <dbReference type="ARBA" id="ARBA00039112"/>
    </source>
</evidence>
<comment type="catalytic activity">
    <reaction evidence="8">
        <text>N-terminal L-seryl-L-prolyl-L-lysyl-[protein] + 3 S-adenosyl-L-methionine = N-terminal N,N,N-trimethyl-L-seryl-L-prolyl-L-lysyl-[protein] + 3 S-adenosyl-L-homocysteine + 3 H(+)</text>
        <dbReference type="Rhea" id="RHEA:54724"/>
        <dbReference type="Rhea" id="RHEA-COMP:13789"/>
        <dbReference type="Rhea" id="RHEA-COMP:13973"/>
        <dbReference type="ChEBI" id="CHEBI:15378"/>
        <dbReference type="ChEBI" id="CHEBI:57856"/>
        <dbReference type="ChEBI" id="CHEBI:59789"/>
        <dbReference type="ChEBI" id="CHEBI:138061"/>
        <dbReference type="ChEBI" id="CHEBI:138317"/>
        <dbReference type="EC" id="2.1.1.244"/>
    </reaction>
</comment>
<evidence type="ECO:0000256" key="3">
    <source>
        <dbReference type="ARBA" id="ARBA00022679"/>
    </source>
</evidence>
<comment type="catalytic activity">
    <reaction evidence="10">
        <text>N-terminal L-alanyl-L-prolyl-L-lysyl-[protein] + 3 S-adenosyl-L-methionine = N-terminal N,N,N-trimethyl-L-alanyl-L-prolyl-L-lysyl-[protein] + 3 S-adenosyl-L-homocysteine + 3 H(+)</text>
        <dbReference type="Rhea" id="RHEA:54712"/>
        <dbReference type="Rhea" id="RHEA-COMP:13785"/>
        <dbReference type="Rhea" id="RHEA-COMP:13971"/>
        <dbReference type="ChEBI" id="CHEBI:15378"/>
        <dbReference type="ChEBI" id="CHEBI:57856"/>
        <dbReference type="ChEBI" id="CHEBI:59789"/>
        <dbReference type="ChEBI" id="CHEBI:138057"/>
        <dbReference type="ChEBI" id="CHEBI:138315"/>
        <dbReference type="EC" id="2.1.1.244"/>
    </reaction>
</comment>
<dbReference type="PANTHER" id="PTHR12753:SF0">
    <property type="entry name" value="ALPHA N-TERMINAL PROTEIN METHYLTRANSFERASE 1"/>
    <property type="match status" value="1"/>
</dbReference>
<sequence>MPQAARVIHPSPDVKRGVEYWEGVAPTVDGVLGGFGHVSRIDALGSRTFLLKVLPRLSYCAPASINTSPFAWKQDKVAARGGKGKARTRALDCGAGVGRVTENSLLPIVDEVHMVEPVPKFLAEAKKNSPKWLPLATPPSQSPFQARKAAHFHCSTLQDIDPARPYSSAQKGKGKEFDPTVSVDDQNEGGPATGSADSAAEATSSTGDDHEAGSKHEPLKYDVVWNQWCLQHLSDKDLVAFLKRSRQALKDGQGEEGIIVVKENVCQEAADGNETVWYDDEDHSITRSTKAYERVFAEAGLKVIKCEVQQGLPQELFTVKM</sequence>
<dbReference type="GO" id="GO:0071885">
    <property type="term" value="F:N-terminal protein N-methyltransferase activity"/>
    <property type="evidence" value="ECO:0007669"/>
    <property type="project" value="UniProtKB-EC"/>
</dbReference>
<dbReference type="Gene3D" id="3.40.50.150">
    <property type="entry name" value="Vaccinia Virus protein VP39"/>
    <property type="match status" value="1"/>
</dbReference>
<dbReference type="SUPFAM" id="SSF53335">
    <property type="entry name" value="S-adenosyl-L-methionine-dependent methyltransferases"/>
    <property type="match status" value="1"/>
</dbReference>
<accession>A0A5C3EZ92</accession>
<proteinExistence type="inferred from homology"/>
<keyword evidence="2 12" id="KW-0489">Methyltransferase</keyword>
<evidence type="ECO:0000256" key="11">
    <source>
        <dbReference type="SAM" id="MobiDB-lite"/>
    </source>
</evidence>
<evidence type="ECO:0000256" key="10">
    <source>
        <dbReference type="ARBA" id="ARBA00048167"/>
    </source>
</evidence>
<keyword evidence="3 12" id="KW-0808">Transferase</keyword>
<evidence type="ECO:0000313" key="12">
    <source>
        <dbReference type="EMBL" id="SPO36936.1"/>
    </source>
</evidence>
<dbReference type="InterPro" id="IPR029063">
    <property type="entry name" value="SAM-dependent_MTases_sf"/>
</dbReference>
<keyword evidence="13" id="KW-1185">Reference proteome</keyword>
<evidence type="ECO:0000256" key="2">
    <source>
        <dbReference type="ARBA" id="ARBA00022603"/>
    </source>
</evidence>